<dbReference type="EMBL" id="JABANO010023042">
    <property type="protein sequence ID" value="KAF4724180.1"/>
    <property type="molecule type" value="Genomic_DNA"/>
</dbReference>
<keyword evidence="2" id="KW-0547">Nucleotide-binding</keyword>
<dbReference type="PANTHER" id="PTHR12272:SF11">
    <property type="entry name" value="PAN2-PAN3 DEADENYLATION COMPLEX SUBUNIT PAN3"/>
    <property type="match status" value="1"/>
</dbReference>
<reference evidence="6 7" key="1">
    <citation type="submission" date="2020-04" db="EMBL/GenBank/DDBJ databases">
        <title>Perkinsus olseni comparative genomics.</title>
        <authorList>
            <person name="Bogema D.R."/>
        </authorList>
    </citation>
    <scope>NUCLEOTIDE SEQUENCE [LARGE SCALE GENOMIC DNA]</scope>
    <source>
        <strain evidence="6 7">ATCC PRA-207</strain>
    </source>
</reference>
<dbReference type="GO" id="GO:0005524">
    <property type="term" value="F:ATP binding"/>
    <property type="evidence" value="ECO:0007669"/>
    <property type="project" value="UniProtKB-KW"/>
</dbReference>
<feature type="compositionally biased region" description="Polar residues" evidence="4">
    <location>
        <begin position="1"/>
        <end position="12"/>
    </location>
</feature>
<dbReference type="PANTHER" id="PTHR12272">
    <property type="entry name" value="DEADENYLATION COMPLEX SUBUNIT PAN3"/>
    <property type="match status" value="1"/>
</dbReference>
<dbReference type="Gene3D" id="1.10.287.3700">
    <property type="match status" value="1"/>
</dbReference>
<evidence type="ECO:0000259" key="5">
    <source>
        <dbReference type="Pfam" id="PF18101"/>
    </source>
</evidence>
<feature type="non-terminal residue" evidence="6">
    <location>
        <position position="1"/>
    </location>
</feature>
<feature type="domain" description="Pan3 C-terminal knob" evidence="5">
    <location>
        <begin position="23"/>
        <end position="119"/>
    </location>
</feature>
<gene>
    <name evidence="6" type="primary">PAN3_6</name>
    <name evidence="6" type="ORF">FOZ63_030050</name>
</gene>
<dbReference type="GO" id="GO:0008143">
    <property type="term" value="F:poly(A) binding"/>
    <property type="evidence" value="ECO:0007669"/>
    <property type="project" value="TreeGrafter"/>
</dbReference>
<dbReference type="GO" id="GO:0000289">
    <property type="term" value="P:nuclear-transcribed mRNA poly(A) tail shortening"/>
    <property type="evidence" value="ECO:0007669"/>
    <property type="project" value="InterPro"/>
</dbReference>
<evidence type="ECO:0000256" key="4">
    <source>
        <dbReference type="SAM" id="MobiDB-lite"/>
    </source>
</evidence>
<feature type="region of interest" description="Disordered" evidence="4">
    <location>
        <begin position="130"/>
        <end position="206"/>
    </location>
</feature>
<evidence type="ECO:0000256" key="2">
    <source>
        <dbReference type="ARBA" id="ARBA00022741"/>
    </source>
</evidence>
<dbReference type="Pfam" id="PF18101">
    <property type="entry name" value="Pan3_CK"/>
    <property type="match status" value="1"/>
</dbReference>
<comment type="subcellular location">
    <subcellularLocation>
        <location evidence="1">Cytoplasm</location>
    </subcellularLocation>
</comment>
<evidence type="ECO:0000256" key="1">
    <source>
        <dbReference type="ARBA" id="ARBA00004496"/>
    </source>
</evidence>
<dbReference type="InterPro" id="IPR041332">
    <property type="entry name" value="Pan3_CK"/>
</dbReference>
<protein>
    <submittedName>
        <fullName evidence="6">PAB-dependent poly(A)-specific ribonuclease subunit 3</fullName>
    </submittedName>
</protein>
<accession>A0A7J6RWT6</accession>
<dbReference type="Proteomes" id="UP000553632">
    <property type="component" value="Unassembled WGS sequence"/>
</dbReference>
<dbReference type="GO" id="GO:0000932">
    <property type="term" value="C:P-body"/>
    <property type="evidence" value="ECO:0007669"/>
    <property type="project" value="TreeGrafter"/>
</dbReference>
<feature type="compositionally biased region" description="Gly residues" evidence="4">
    <location>
        <begin position="179"/>
        <end position="191"/>
    </location>
</feature>
<feature type="compositionally biased region" description="Gly residues" evidence="4">
    <location>
        <begin position="133"/>
        <end position="143"/>
    </location>
</feature>
<feature type="compositionally biased region" description="Basic residues" evidence="4">
    <location>
        <begin position="144"/>
        <end position="161"/>
    </location>
</feature>
<evidence type="ECO:0000256" key="3">
    <source>
        <dbReference type="ARBA" id="ARBA00022840"/>
    </source>
</evidence>
<feature type="region of interest" description="Disordered" evidence="4">
    <location>
        <begin position="1"/>
        <end position="29"/>
    </location>
</feature>
<dbReference type="GO" id="GO:0031251">
    <property type="term" value="C:PAN complex"/>
    <property type="evidence" value="ECO:0007669"/>
    <property type="project" value="InterPro"/>
</dbReference>
<comment type="caution">
    <text evidence="6">The sequence shown here is derived from an EMBL/GenBank/DDBJ whole genome shotgun (WGS) entry which is preliminary data.</text>
</comment>
<organism evidence="6 7">
    <name type="scientific">Perkinsus olseni</name>
    <name type="common">Perkinsus atlanticus</name>
    <dbReference type="NCBI Taxonomy" id="32597"/>
    <lineage>
        <taxon>Eukaryota</taxon>
        <taxon>Sar</taxon>
        <taxon>Alveolata</taxon>
        <taxon>Perkinsozoa</taxon>
        <taxon>Perkinsea</taxon>
        <taxon>Perkinsida</taxon>
        <taxon>Perkinsidae</taxon>
        <taxon>Perkinsus</taxon>
    </lineage>
</organism>
<evidence type="ECO:0000313" key="7">
    <source>
        <dbReference type="Proteomes" id="UP000553632"/>
    </source>
</evidence>
<evidence type="ECO:0000313" key="6">
    <source>
        <dbReference type="EMBL" id="KAF4724180.1"/>
    </source>
</evidence>
<sequence length="206" mass="21317">RNASRGAQSSNGDNKRPNTLGGNVAERPSWAKNMNAQQMDERQLVNMFMEYLFGQVVPGTSPPASMVANNLQHILDGLAKADVGTLHETITLGSKDGADCVLATFGDIKRSVDGSFRDLVLESTDAVQASTGMRGGSHAAGGHHGPHHGAGHGHHPHHHQHSASSTIMRSSTGPAVVGSEGGPGMAGGDGSLGPQPRSGTPPRMAR</sequence>
<dbReference type="InterPro" id="IPR030844">
    <property type="entry name" value="PAN3"/>
</dbReference>
<name>A0A7J6RWT6_PEROL</name>
<keyword evidence="3" id="KW-0067">ATP-binding</keyword>
<dbReference type="AlphaFoldDB" id="A0A7J6RWT6"/>
<proteinExistence type="predicted"/>
<keyword evidence="7" id="KW-1185">Reference proteome</keyword>